<keyword evidence="5" id="KW-0547">Nucleotide-binding</keyword>
<evidence type="ECO:0000256" key="4">
    <source>
        <dbReference type="ARBA" id="ARBA00022723"/>
    </source>
</evidence>
<dbReference type="NCBIfam" id="TIGR00614">
    <property type="entry name" value="recQ_fam"/>
    <property type="match status" value="1"/>
</dbReference>
<keyword evidence="10" id="KW-0067">ATP-binding</keyword>
<evidence type="ECO:0000256" key="7">
    <source>
        <dbReference type="ARBA" id="ARBA00022801"/>
    </source>
</evidence>
<evidence type="ECO:0000256" key="1">
    <source>
        <dbReference type="ARBA" id="ARBA00001946"/>
    </source>
</evidence>
<dbReference type="SMART" id="SM00490">
    <property type="entry name" value="HELICc"/>
    <property type="match status" value="1"/>
</dbReference>
<dbReference type="PANTHER" id="PTHR13710">
    <property type="entry name" value="DNA HELICASE RECQ FAMILY MEMBER"/>
    <property type="match status" value="1"/>
</dbReference>
<name>A0ABY5AQV2_9CYAN</name>
<dbReference type="Gene3D" id="1.10.10.1390">
    <property type="entry name" value="ATP-dependent DNA helicase RecQ"/>
    <property type="match status" value="2"/>
</dbReference>
<dbReference type="Pfam" id="PF09382">
    <property type="entry name" value="RQC"/>
    <property type="match status" value="1"/>
</dbReference>
<dbReference type="SUPFAM" id="SSF52540">
    <property type="entry name" value="P-loop containing nucleoside triphosphate hydrolases"/>
    <property type="match status" value="2"/>
</dbReference>
<dbReference type="SMART" id="SM00956">
    <property type="entry name" value="RQC"/>
    <property type="match status" value="1"/>
</dbReference>
<dbReference type="NCBIfam" id="TIGR01389">
    <property type="entry name" value="recQ"/>
    <property type="match status" value="1"/>
</dbReference>
<evidence type="ECO:0000313" key="20">
    <source>
        <dbReference type="EMBL" id="USR91604.1"/>
    </source>
</evidence>
<organism evidence="20 21">
    <name type="scientific">Phormidium yuhuli AB48</name>
    <dbReference type="NCBI Taxonomy" id="2940671"/>
    <lineage>
        <taxon>Bacteria</taxon>
        <taxon>Bacillati</taxon>
        <taxon>Cyanobacteriota</taxon>
        <taxon>Cyanophyceae</taxon>
        <taxon>Oscillatoriophycideae</taxon>
        <taxon>Oscillatoriales</taxon>
        <taxon>Oscillatoriaceae</taxon>
        <taxon>Phormidium</taxon>
        <taxon>Phormidium yuhuli</taxon>
    </lineage>
</organism>
<dbReference type="InterPro" id="IPR004589">
    <property type="entry name" value="DNA_helicase_ATP-dep_RecQ"/>
</dbReference>
<dbReference type="PROSITE" id="PS50967">
    <property type="entry name" value="HRDC"/>
    <property type="match status" value="1"/>
</dbReference>
<dbReference type="InterPro" id="IPR029491">
    <property type="entry name" value="Helicase_HTH"/>
</dbReference>
<dbReference type="PANTHER" id="PTHR13710:SF105">
    <property type="entry name" value="ATP-DEPENDENT DNA HELICASE Q1"/>
    <property type="match status" value="1"/>
</dbReference>
<dbReference type="Gene3D" id="1.10.150.80">
    <property type="entry name" value="HRDC domain"/>
    <property type="match status" value="1"/>
</dbReference>
<proteinExistence type="inferred from homology"/>
<dbReference type="SMART" id="SM00341">
    <property type="entry name" value="HRDC"/>
    <property type="match status" value="1"/>
</dbReference>
<dbReference type="CDD" id="cd17920">
    <property type="entry name" value="DEXHc_RecQ"/>
    <property type="match status" value="1"/>
</dbReference>
<evidence type="ECO:0000256" key="5">
    <source>
        <dbReference type="ARBA" id="ARBA00022741"/>
    </source>
</evidence>
<dbReference type="InterPro" id="IPR032284">
    <property type="entry name" value="RecQ_Zn-bd"/>
</dbReference>
<dbReference type="Proteomes" id="UP001056708">
    <property type="component" value="Chromosome"/>
</dbReference>
<evidence type="ECO:0000256" key="3">
    <source>
        <dbReference type="ARBA" id="ARBA00005446"/>
    </source>
</evidence>
<dbReference type="Pfam" id="PF00271">
    <property type="entry name" value="Helicase_C"/>
    <property type="match status" value="1"/>
</dbReference>
<dbReference type="PROSITE" id="PS51192">
    <property type="entry name" value="HELICASE_ATP_BIND_1"/>
    <property type="match status" value="1"/>
</dbReference>
<evidence type="ECO:0000256" key="13">
    <source>
        <dbReference type="ARBA" id="ARBA00023204"/>
    </source>
</evidence>
<keyword evidence="7 20" id="KW-0378">Hydrolase</keyword>
<dbReference type="GO" id="GO:0003678">
    <property type="term" value="F:DNA helicase activity"/>
    <property type="evidence" value="ECO:0007669"/>
    <property type="project" value="UniProtKB-EC"/>
</dbReference>
<dbReference type="Gene3D" id="1.10.10.10">
    <property type="entry name" value="Winged helix-like DNA-binding domain superfamily/Winged helix DNA-binding domain"/>
    <property type="match status" value="1"/>
</dbReference>
<evidence type="ECO:0000259" key="18">
    <source>
        <dbReference type="PROSITE" id="PS51192"/>
    </source>
</evidence>
<dbReference type="InterPro" id="IPR011545">
    <property type="entry name" value="DEAD/DEAH_box_helicase_dom"/>
</dbReference>
<evidence type="ECO:0000256" key="14">
    <source>
        <dbReference type="ARBA" id="ARBA00023235"/>
    </source>
</evidence>
<evidence type="ECO:0000256" key="12">
    <source>
        <dbReference type="ARBA" id="ARBA00023172"/>
    </source>
</evidence>
<dbReference type="Pfam" id="PF00270">
    <property type="entry name" value="DEAD"/>
    <property type="match status" value="1"/>
</dbReference>
<evidence type="ECO:0000259" key="19">
    <source>
        <dbReference type="PROSITE" id="PS51194"/>
    </source>
</evidence>
<comment type="similarity">
    <text evidence="3">Belongs to the helicase family. RecQ subfamily.</text>
</comment>
<sequence length="832" mass="94786">MSASPSDSLDRALKQYFGYDRFRPGQQGIIEASLENQDQLVIMPTGGGKSLCFQLPALLRPGVTVVVSPLIALMQDQVDSLQANGLGATFLNSTLKGVEARDRIRAVRQGDIKLLYVAPERLLSEHFLEFLSQLRSQPGLSGFAIDEAHCVSEWGHDFRPEYRQLSRLRQYYPEVPVTALTATATDRVRQDIIQQLSLKRPQVHIASFYRPNLTYEVRPKTRDSYQQIYQLIRQGGSGIIYCLSRRQVDKLADKLRQDGIEALPYHAGMSDRDRADNQTRFIRDDVQVIVATIAFGMGINKPDVRFVIHYDLPKTLEGYYQETGRAGRDGEPAQCILFLSYGDVSKVDWMISQKPDEQEQRIARQQLRQVIDYADSTECRPSILLRYFGETLSEPCQTCDNCRNPKPIEDWTVEAMKFLSCVARCQERFGVTHIIDVLRGSKKEKIKKYRHDRLSTYGIGKDRTADQWRALARTLKHRGFVDETDDGYSVLKLNALSWEIMRQQRKVEVALPRTVSALEGDRRSPLAAEADALMFQLRALRKQIANERSAAPYTIFPDSTLRLMAQQRPQTLAEFGQLSGVGRYKLEHYGDRFVALIREFTTGEASAPPKRQTSRFSTTVGETHQETLALCQQGKSVEEIALARNLTPGTIYGHLERLLHGGEEIDIDALVPLDHQQPIRQALCAVNTDKLKPVYEYLGGVYPYEEIRLMKAVIKREGHHFPRSQEPSSTHLYSLELHQKGWDIEAIAQERNLPPSRIVRHLAELLEMGQPVDLDRLVPSEQQREIEQVCDRHPGATLEVLWTYLSDRVSKEALRLVYGAWRAKQRQPSNSP</sequence>
<dbReference type="InterPro" id="IPR014001">
    <property type="entry name" value="Helicase_ATP-bd"/>
</dbReference>
<dbReference type="Pfam" id="PF14493">
    <property type="entry name" value="HTH_40"/>
    <property type="match status" value="2"/>
</dbReference>
<feature type="domain" description="HRDC" evidence="17">
    <location>
        <begin position="527"/>
        <end position="607"/>
    </location>
</feature>
<keyword evidence="11" id="KW-0238">DNA-binding</keyword>
<dbReference type="RefSeq" id="WP_252663621.1">
    <property type="nucleotide sequence ID" value="NZ_CP098611.1"/>
</dbReference>
<dbReference type="SMART" id="SM00487">
    <property type="entry name" value="DEXDc"/>
    <property type="match status" value="1"/>
</dbReference>
<evidence type="ECO:0000256" key="6">
    <source>
        <dbReference type="ARBA" id="ARBA00022763"/>
    </source>
</evidence>
<dbReference type="CDD" id="cd18794">
    <property type="entry name" value="SF2_C_RecQ"/>
    <property type="match status" value="1"/>
</dbReference>
<reference evidence="20" key="1">
    <citation type="submission" date="2022-06" db="EMBL/GenBank/DDBJ databases">
        <title>Genome sequence of Phormidium yuhuli AB48 isolated from an industrial photobioreactor environment.</title>
        <authorList>
            <person name="Qiu Y."/>
            <person name="Noonan A.J.C."/>
            <person name="Dofher K."/>
            <person name="Koch M."/>
            <person name="Kieft B."/>
            <person name="Lin X."/>
            <person name="Ziels R.M."/>
            <person name="Hallam S.J."/>
        </authorList>
    </citation>
    <scope>NUCLEOTIDE SEQUENCE</scope>
    <source>
        <strain evidence="20">AB48</strain>
    </source>
</reference>
<keyword evidence="4" id="KW-0479">Metal-binding</keyword>
<dbReference type="InterPro" id="IPR006293">
    <property type="entry name" value="DNA_helicase_ATP-dep_RecQ_bac"/>
</dbReference>
<keyword evidence="14" id="KW-0413">Isomerase</keyword>
<comment type="catalytic activity">
    <reaction evidence="15">
        <text>Couples ATP hydrolysis with the unwinding of duplex DNA by translocating in the 3'-5' direction.</text>
        <dbReference type="EC" id="5.6.2.4"/>
    </reaction>
</comment>
<dbReference type="InterPro" id="IPR044876">
    <property type="entry name" value="HRDC_dom_sf"/>
</dbReference>
<dbReference type="Gene3D" id="3.40.50.300">
    <property type="entry name" value="P-loop containing nucleotide triphosphate hydrolases"/>
    <property type="match status" value="2"/>
</dbReference>
<evidence type="ECO:0000259" key="17">
    <source>
        <dbReference type="PROSITE" id="PS50967"/>
    </source>
</evidence>
<dbReference type="InterPro" id="IPR018982">
    <property type="entry name" value="RQC_domain"/>
</dbReference>
<dbReference type="SUPFAM" id="SSF47819">
    <property type="entry name" value="HRDC-like"/>
    <property type="match status" value="1"/>
</dbReference>
<comment type="cofactor">
    <cofactor evidence="1">
        <name>Mg(2+)</name>
        <dbReference type="ChEBI" id="CHEBI:18420"/>
    </cofactor>
</comment>
<dbReference type="EMBL" id="CP098611">
    <property type="protein sequence ID" value="USR91604.1"/>
    <property type="molecule type" value="Genomic_DNA"/>
</dbReference>
<keyword evidence="6" id="KW-0227">DNA damage</keyword>
<evidence type="ECO:0000256" key="11">
    <source>
        <dbReference type="ARBA" id="ARBA00023125"/>
    </source>
</evidence>
<evidence type="ECO:0000313" key="21">
    <source>
        <dbReference type="Proteomes" id="UP001056708"/>
    </source>
</evidence>
<evidence type="ECO:0000256" key="2">
    <source>
        <dbReference type="ARBA" id="ARBA00001947"/>
    </source>
</evidence>
<dbReference type="InterPro" id="IPR002121">
    <property type="entry name" value="HRDC_dom"/>
</dbReference>
<keyword evidence="8 20" id="KW-0347">Helicase</keyword>
<dbReference type="PROSITE" id="PS51194">
    <property type="entry name" value="HELICASE_CTER"/>
    <property type="match status" value="1"/>
</dbReference>
<evidence type="ECO:0000256" key="15">
    <source>
        <dbReference type="ARBA" id="ARBA00034617"/>
    </source>
</evidence>
<feature type="domain" description="Helicase ATP-binding" evidence="18">
    <location>
        <begin position="30"/>
        <end position="202"/>
    </location>
</feature>
<evidence type="ECO:0000256" key="16">
    <source>
        <dbReference type="NCBIfam" id="TIGR01389"/>
    </source>
</evidence>
<dbReference type="InterPro" id="IPR036388">
    <property type="entry name" value="WH-like_DNA-bd_sf"/>
</dbReference>
<keyword evidence="12" id="KW-0233">DNA recombination</keyword>
<evidence type="ECO:0000256" key="9">
    <source>
        <dbReference type="ARBA" id="ARBA00022833"/>
    </source>
</evidence>
<protein>
    <recommendedName>
        <fullName evidence="16">DNA helicase RecQ</fullName>
        <ecNumber evidence="16">5.6.2.4</ecNumber>
    </recommendedName>
</protein>
<dbReference type="InterPro" id="IPR001650">
    <property type="entry name" value="Helicase_C-like"/>
</dbReference>
<feature type="domain" description="Helicase C-terminal" evidence="19">
    <location>
        <begin position="224"/>
        <end position="371"/>
    </location>
</feature>
<evidence type="ECO:0000256" key="8">
    <source>
        <dbReference type="ARBA" id="ARBA00022806"/>
    </source>
</evidence>
<keyword evidence="9" id="KW-0862">Zinc</keyword>
<comment type="cofactor">
    <cofactor evidence="2">
        <name>Zn(2+)</name>
        <dbReference type="ChEBI" id="CHEBI:29105"/>
    </cofactor>
</comment>
<keyword evidence="21" id="KW-1185">Reference proteome</keyword>
<dbReference type="EC" id="5.6.2.4" evidence="16"/>
<dbReference type="GO" id="GO:0016787">
    <property type="term" value="F:hydrolase activity"/>
    <property type="evidence" value="ECO:0007669"/>
    <property type="project" value="UniProtKB-KW"/>
</dbReference>
<gene>
    <name evidence="20" type="primary">recQ</name>
    <name evidence="20" type="ORF">NEA10_02430</name>
</gene>
<dbReference type="InterPro" id="IPR010997">
    <property type="entry name" value="HRDC-like_sf"/>
</dbReference>
<accession>A0ABY5AQV2</accession>
<keyword evidence="13" id="KW-0234">DNA repair</keyword>
<evidence type="ECO:0000256" key="10">
    <source>
        <dbReference type="ARBA" id="ARBA00022840"/>
    </source>
</evidence>
<dbReference type="Pfam" id="PF16124">
    <property type="entry name" value="RecQ_Zn_bind"/>
    <property type="match status" value="1"/>
</dbReference>
<dbReference type="InterPro" id="IPR027417">
    <property type="entry name" value="P-loop_NTPase"/>
</dbReference>
<dbReference type="Pfam" id="PF00570">
    <property type="entry name" value="HRDC"/>
    <property type="match status" value="1"/>
</dbReference>